<name>A0A6A4MKC6_LUPAL</name>
<accession>A0A6A4MKC6</accession>
<reference evidence="2" key="1">
    <citation type="journal article" date="2020" name="Nat. Commun.">
        <title>Genome sequence of the cluster root forming white lupin.</title>
        <authorList>
            <person name="Hufnagel B."/>
            <person name="Marques A."/>
            <person name="Soriano A."/>
            <person name="Marques L."/>
            <person name="Divol F."/>
            <person name="Doumas P."/>
            <person name="Sallet E."/>
            <person name="Mancinotti D."/>
            <person name="Carrere S."/>
            <person name="Marande W."/>
            <person name="Arribat S."/>
            <person name="Keller J."/>
            <person name="Huneau C."/>
            <person name="Blein T."/>
            <person name="Aime D."/>
            <person name="Laguerre M."/>
            <person name="Taylor J."/>
            <person name="Schubert V."/>
            <person name="Nelson M."/>
            <person name="Geu-Flores F."/>
            <person name="Crespi M."/>
            <person name="Gallardo-Guerrero K."/>
            <person name="Delaux P.-M."/>
            <person name="Salse J."/>
            <person name="Berges H."/>
            <person name="Guyot R."/>
            <person name="Gouzy J."/>
            <person name="Peret B."/>
        </authorList>
    </citation>
    <scope>NUCLEOTIDE SEQUENCE [LARGE SCALE GENOMIC DNA]</scope>
    <source>
        <strain evidence="2">cv. Amiga</strain>
    </source>
</reference>
<evidence type="ECO:0000313" key="2">
    <source>
        <dbReference type="Proteomes" id="UP000447434"/>
    </source>
</evidence>
<proteinExistence type="predicted"/>
<organism evidence="1 2">
    <name type="scientific">Lupinus albus</name>
    <name type="common">White lupine</name>
    <name type="synonym">Lupinus termis</name>
    <dbReference type="NCBI Taxonomy" id="3870"/>
    <lineage>
        <taxon>Eukaryota</taxon>
        <taxon>Viridiplantae</taxon>
        <taxon>Streptophyta</taxon>
        <taxon>Embryophyta</taxon>
        <taxon>Tracheophyta</taxon>
        <taxon>Spermatophyta</taxon>
        <taxon>Magnoliopsida</taxon>
        <taxon>eudicotyledons</taxon>
        <taxon>Gunneridae</taxon>
        <taxon>Pentapetalae</taxon>
        <taxon>rosids</taxon>
        <taxon>fabids</taxon>
        <taxon>Fabales</taxon>
        <taxon>Fabaceae</taxon>
        <taxon>Papilionoideae</taxon>
        <taxon>50 kb inversion clade</taxon>
        <taxon>genistoids sensu lato</taxon>
        <taxon>core genistoids</taxon>
        <taxon>Genisteae</taxon>
        <taxon>Lupinus</taxon>
    </lineage>
</organism>
<comment type="caution">
    <text evidence="1">The sequence shown here is derived from an EMBL/GenBank/DDBJ whole genome shotgun (WGS) entry which is preliminary data.</text>
</comment>
<gene>
    <name evidence="1" type="ORF">Lalb_Chr25g0281201</name>
</gene>
<keyword evidence="2" id="KW-1185">Reference proteome</keyword>
<evidence type="ECO:0000313" key="1">
    <source>
        <dbReference type="EMBL" id="KAE9584726.1"/>
    </source>
</evidence>
<protein>
    <submittedName>
        <fullName evidence="1">Uncharacterized protein</fullName>
    </submittedName>
</protein>
<dbReference type="AlphaFoldDB" id="A0A6A4MKC6"/>
<sequence>MCRSLIGCQVILTHPTLVHQGRKISNLLVPKHAFQLGLQTLFILRTLGPPFHFQFGVGTKPGQFFKLDRIISHRHVSLLQLQKLHFILPLQISRKLLMKEFLLECTPSDQLSLRFHLASSKFPPVFGLLHYHISGIC</sequence>
<dbReference type="EMBL" id="WOCE01000025">
    <property type="protein sequence ID" value="KAE9584726.1"/>
    <property type="molecule type" value="Genomic_DNA"/>
</dbReference>
<dbReference type="Proteomes" id="UP000447434">
    <property type="component" value="Chromosome 25"/>
</dbReference>